<organism evidence="4 5">
    <name type="scientific">Roseibium aggregatum</name>
    <dbReference type="NCBI Taxonomy" id="187304"/>
    <lineage>
        <taxon>Bacteria</taxon>
        <taxon>Pseudomonadati</taxon>
        <taxon>Pseudomonadota</taxon>
        <taxon>Alphaproteobacteria</taxon>
        <taxon>Hyphomicrobiales</taxon>
        <taxon>Stappiaceae</taxon>
        <taxon>Roseibium</taxon>
    </lineage>
</organism>
<feature type="domain" description="NAD-dependent epimerase/dehydratase" evidence="3">
    <location>
        <begin position="12"/>
        <end position="249"/>
    </location>
</feature>
<dbReference type="SUPFAM" id="SSF51735">
    <property type="entry name" value="NAD(P)-binding Rossmann-fold domains"/>
    <property type="match status" value="1"/>
</dbReference>
<dbReference type="EMBL" id="JABFCZ010000047">
    <property type="protein sequence ID" value="MBD1549623.1"/>
    <property type="molecule type" value="Genomic_DNA"/>
</dbReference>
<name>A0A926S7G3_9HYPH</name>
<proteinExistence type="inferred from homology"/>
<dbReference type="RefSeq" id="WP_190294315.1">
    <property type="nucleotide sequence ID" value="NZ_JABFCZ010000047.1"/>
</dbReference>
<dbReference type="PANTHER" id="PTHR43000">
    <property type="entry name" value="DTDP-D-GLUCOSE 4,6-DEHYDRATASE-RELATED"/>
    <property type="match status" value="1"/>
</dbReference>
<evidence type="ECO:0000313" key="4">
    <source>
        <dbReference type="EMBL" id="MBD1549623.1"/>
    </source>
</evidence>
<dbReference type="AlphaFoldDB" id="A0A926S7G3"/>
<gene>
    <name evidence="4" type="ORF">HK439_25490</name>
</gene>
<evidence type="ECO:0000259" key="3">
    <source>
        <dbReference type="Pfam" id="PF01370"/>
    </source>
</evidence>
<evidence type="ECO:0000256" key="1">
    <source>
        <dbReference type="ARBA" id="ARBA00005125"/>
    </source>
</evidence>
<dbReference type="InterPro" id="IPR036291">
    <property type="entry name" value="NAD(P)-bd_dom_sf"/>
</dbReference>
<dbReference type="Proteomes" id="UP000598467">
    <property type="component" value="Unassembled WGS sequence"/>
</dbReference>
<evidence type="ECO:0000313" key="5">
    <source>
        <dbReference type="Proteomes" id="UP000598467"/>
    </source>
</evidence>
<dbReference type="Pfam" id="PF01370">
    <property type="entry name" value="Epimerase"/>
    <property type="match status" value="1"/>
</dbReference>
<accession>A0A926S7G3</accession>
<comment type="similarity">
    <text evidence="2">Belongs to the NAD(P)-dependent epimerase/dehydratase family.</text>
</comment>
<comment type="caution">
    <text evidence="4">The sequence shown here is derived from an EMBL/GenBank/DDBJ whole genome shotgun (WGS) entry which is preliminary data.</text>
</comment>
<reference evidence="4" key="1">
    <citation type="submission" date="2020-05" db="EMBL/GenBank/DDBJ databases">
        <title>Identification of trans-AT polyketide cluster in two marine bacteria, producers of a novel glutaramide-containing polyketide sesbanimide D and analogs.</title>
        <authorList>
            <person name="Kacar D."/>
            <person name="Rodriguez P."/>
            <person name="Canedo L."/>
            <person name="Gonzalez E."/>
            <person name="Galan B."/>
            <person name="De La Calle F."/>
            <person name="Garcia J.L."/>
        </authorList>
    </citation>
    <scope>NUCLEOTIDE SEQUENCE</scope>
    <source>
        <strain evidence="4">PHM038</strain>
    </source>
</reference>
<sequence>MKTSSTDKVSRVLMTGGMGFVGGHLSRAVEVAFPGAELVNIFRPSPNNTASEPHGSEGALWRQVAADLRDPRALDALTADFRPDLVLHLAAQSSIAIAPDREKETWAVNYQGTVNLAQACARHVPESTFLFTSSVQVYGDNCRLGPVTEQTPLAPREVYAKAKAAAEEALQNILPSESRLIVVRPFNHTGPGQTSDFILPAMISQAVAIEEGRADPIVKLGNLHPKREILDVRDVCDAYMALINSVPSNSPAAENIFNVCTGNPIQIGELAKIVQSKCKAEFEIRIDLDRIRENEIPVILGSNKKIRDLTNWIPKRNIDKIISDIFEYYRN</sequence>
<protein>
    <submittedName>
        <fullName evidence="4">NAD-dependent epimerase/dehydratase family protein</fullName>
    </submittedName>
</protein>
<comment type="pathway">
    <text evidence="1">Bacterial outer membrane biogenesis; LPS O-antigen biosynthesis.</text>
</comment>
<dbReference type="InterPro" id="IPR001509">
    <property type="entry name" value="Epimerase_deHydtase"/>
</dbReference>
<dbReference type="Gene3D" id="3.90.25.10">
    <property type="entry name" value="UDP-galactose 4-epimerase, domain 1"/>
    <property type="match status" value="1"/>
</dbReference>
<dbReference type="Gene3D" id="3.40.50.720">
    <property type="entry name" value="NAD(P)-binding Rossmann-like Domain"/>
    <property type="match status" value="1"/>
</dbReference>
<evidence type="ECO:0000256" key="2">
    <source>
        <dbReference type="ARBA" id="ARBA00007637"/>
    </source>
</evidence>